<dbReference type="EMBL" id="HG994373">
    <property type="protein sequence ID" value="CAF1735621.1"/>
    <property type="molecule type" value="Genomic_DNA"/>
</dbReference>
<dbReference type="AlphaFoldDB" id="A0A816IS94"/>
<keyword evidence="4" id="KW-0067">ATP-binding</keyword>
<keyword evidence="1" id="KW-0808">Transferase</keyword>
<organism evidence="6">
    <name type="scientific">Brassica napus</name>
    <name type="common">Rape</name>
    <dbReference type="NCBI Taxonomy" id="3708"/>
    <lineage>
        <taxon>Eukaryota</taxon>
        <taxon>Viridiplantae</taxon>
        <taxon>Streptophyta</taxon>
        <taxon>Embryophyta</taxon>
        <taxon>Tracheophyta</taxon>
        <taxon>Spermatophyta</taxon>
        <taxon>Magnoliopsida</taxon>
        <taxon>eudicotyledons</taxon>
        <taxon>Gunneridae</taxon>
        <taxon>Pentapetalae</taxon>
        <taxon>rosids</taxon>
        <taxon>malvids</taxon>
        <taxon>Brassicales</taxon>
        <taxon>Brassicaceae</taxon>
        <taxon>Brassiceae</taxon>
        <taxon>Brassica</taxon>
    </lineage>
</organism>
<sequence>MEMKVETREAYSYISPSVGFVNKIYHPNVDESSGAVCIDVMNQTWSYQEIAMSKIRLLLLLI</sequence>
<dbReference type="Pfam" id="PF00179">
    <property type="entry name" value="UQ_con"/>
    <property type="match status" value="1"/>
</dbReference>
<feature type="active site" description="Glycyl thioester intermediate" evidence="3">
    <location>
        <position position="37"/>
    </location>
</feature>
<dbReference type="GO" id="GO:0016740">
    <property type="term" value="F:transferase activity"/>
    <property type="evidence" value="ECO:0007669"/>
    <property type="project" value="UniProtKB-KW"/>
</dbReference>
<proteinExistence type="inferred from homology"/>
<protein>
    <submittedName>
        <fullName evidence="6">(rape) hypothetical protein</fullName>
    </submittedName>
</protein>
<evidence type="ECO:0000256" key="4">
    <source>
        <dbReference type="RuleBase" id="RU362109"/>
    </source>
</evidence>
<feature type="domain" description="UBC core" evidence="5">
    <location>
        <begin position="1"/>
        <end position="62"/>
    </location>
</feature>
<dbReference type="GO" id="GO:0005524">
    <property type="term" value="F:ATP binding"/>
    <property type="evidence" value="ECO:0007669"/>
    <property type="project" value="UniProtKB-UniRule"/>
</dbReference>
<evidence type="ECO:0000256" key="2">
    <source>
        <dbReference type="ARBA" id="ARBA00022786"/>
    </source>
</evidence>
<keyword evidence="2 4" id="KW-0833">Ubl conjugation pathway</keyword>
<accession>A0A816IS94</accession>
<dbReference type="SUPFAM" id="SSF54495">
    <property type="entry name" value="UBC-like"/>
    <property type="match status" value="1"/>
</dbReference>
<reference evidence="6" key="1">
    <citation type="submission" date="2021-01" db="EMBL/GenBank/DDBJ databases">
        <authorList>
            <consortium name="Genoscope - CEA"/>
            <person name="William W."/>
        </authorList>
    </citation>
    <scope>NUCLEOTIDE SEQUENCE</scope>
</reference>
<dbReference type="PROSITE" id="PS50127">
    <property type="entry name" value="UBC_2"/>
    <property type="match status" value="1"/>
</dbReference>
<dbReference type="Gene3D" id="3.10.110.10">
    <property type="entry name" value="Ubiquitin Conjugating Enzyme"/>
    <property type="match status" value="1"/>
</dbReference>
<evidence type="ECO:0000259" key="5">
    <source>
        <dbReference type="PROSITE" id="PS50127"/>
    </source>
</evidence>
<evidence type="ECO:0000256" key="3">
    <source>
        <dbReference type="PROSITE-ProRule" id="PRU10133"/>
    </source>
</evidence>
<dbReference type="InterPro" id="IPR016135">
    <property type="entry name" value="UBQ-conjugating_enzyme/RWD"/>
</dbReference>
<keyword evidence="4" id="KW-0547">Nucleotide-binding</keyword>
<evidence type="ECO:0000256" key="1">
    <source>
        <dbReference type="ARBA" id="ARBA00022679"/>
    </source>
</evidence>
<dbReference type="PROSITE" id="PS00183">
    <property type="entry name" value="UBC_1"/>
    <property type="match status" value="1"/>
</dbReference>
<dbReference type="Proteomes" id="UP001295469">
    <property type="component" value="Chromosome C09"/>
</dbReference>
<name>A0A816IS94_BRANA</name>
<dbReference type="InterPro" id="IPR023313">
    <property type="entry name" value="UBQ-conjugating_AS"/>
</dbReference>
<dbReference type="InterPro" id="IPR000608">
    <property type="entry name" value="UBC"/>
</dbReference>
<evidence type="ECO:0000313" key="6">
    <source>
        <dbReference type="EMBL" id="CAF1735621.1"/>
    </source>
</evidence>
<gene>
    <name evidence="6" type="ORF">DARMORV10_C09P29290.1</name>
</gene>
<comment type="similarity">
    <text evidence="4">Belongs to the ubiquitin-conjugating enzyme family.</text>
</comment>